<comment type="caution">
    <text evidence="9">The sequence shown here is derived from an EMBL/GenBank/DDBJ whole genome shotgun (WGS) entry which is preliminary data.</text>
</comment>
<dbReference type="GO" id="GO:0006282">
    <property type="term" value="P:regulation of DNA repair"/>
    <property type="evidence" value="ECO:0007669"/>
    <property type="project" value="UniProtKB-UniRule"/>
</dbReference>
<evidence type="ECO:0000313" key="10">
    <source>
        <dbReference type="Proteomes" id="UP000579647"/>
    </source>
</evidence>
<organism evidence="9 10">
    <name type="scientific">Nocardiopsis metallicus</name>
    <dbReference type="NCBI Taxonomy" id="179819"/>
    <lineage>
        <taxon>Bacteria</taxon>
        <taxon>Bacillati</taxon>
        <taxon>Actinomycetota</taxon>
        <taxon>Actinomycetes</taxon>
        <taxon>Streptosporangiales</taxon>
        <taxon>Nocardiopsidaceae</taxon>
        <taxon>Nocardiopsis</taxon>
    </lineage>
</organism>
<sequence>MRERRGSADRTGTAEADPVSADEETPPGGSVPPGEDLGNGQTEDNGDLENKARNLVLRMLTHSPRTRTQLERSLHRREYPDEVVEKVLNGLDEAGLIDDAAFAQAWVNSRQYSRHLSRRALTQELRTRGVEEETVREAVAEVSDEDEQDGARALARKSLRGSRSKEKEVRIRRALGVLARKGYPGGLSYRIVREELEQEGLEADLDHPGF</sequence>
<comment type="similarity">
    <text evidence="2 5">Belongs to the RecX family.</text>
</comment>
<dbReference type="InterPro" id="IPR003783">
    <property type="entry name" value="Regulatory_RecX"/>
</dbReference>
<proteinExistence type="inferred from homology"/>
<feature type="domain" description="RecX second three-helical" evidence="7">
    <location>
        <begin position="98"/>
        <end position="138"/>
    </location>
</feature>
<dbReference type="Gene3D" id="1.10.10.10">
    <property type="entry name" value="Winged helix-like DNA-binding domain superfamily/Winged helix DNA-binding domain"/>
    <property type="match status" value="2"/>
</dbReference>
<dbReference type="EMBL" id="JACHDO010000001">
    <property type="protein sequence ID" value="MBB5489011.1"/>
    <property type="molecule type" value="Genomic_DNA"/>
</dbReference>
<evidence type="ECO:0000313" key="9">
    <source>
        <dbReference type="EMBL" id="MBB5489011.1"/>
    </source>
</evidence>
<evidence type="ECO:0000256" key="6">
    <source>
        <dbReference type="SAM" id="MobiDB-lite"/>
    </source>
</evidence>
<evidence type="ECO:0000256" key="3">
    <source>
        <dbReference type="ARBA" id="ARBA00018111"/>
    </source>
</evidence>
<gene>
    <name evidence="5" type="primary">recX</name>
    <name evidence="9" type="ORF">HNR07_000148</name>
</gene>
<dbReference type="InterPro" id="IPR053924">
    <property type="entry name" value="RecX_HTH_2nd"/>
</dbReference>
<evidence type="ECO:0000256" key="5">
    <source>
        <dbReference type="HAMAP-Rule" id="MF_01114"/>
    </source>
</evidence>
<dbReference type="Pfam" id="PF21982">
    <property type="entry name" value="RecX_HTH1"/>
    <property type="match status" value="1"/>
</dbReference>
<evidence type="ECO:0000259" key="7">
    <source>
        <dbReference type="Pfam" id="PF02631"/>
    </source>
</evidence>
<evidence type="ECO:0000256" key="2">
    <source>
        <dbReference type="ARBA" id="ARBA00009695"/>
    </source>
</evidence>
<dbReference type="HAMAP" id="MF_01114">
    <property type="entry name" value="RecX"/>
    <property type="match status" value="1"/>
</dbReference>
<accession>A0A840W7E9</accession>
<dbReference type="PANTHER" id="PTHR33602">
    <property type="entry name" value="REGULATORY PROTEIN RECX FAMILY PROTEIN"/>
    <property type="match status" value="1"/>
</dbReference>
<evidence type="ECO:0000259" key="8">
    <source>
        <dbReference type="Pfam" id="PF21982"/>
    </source>
</evidence>
<comment type="function">
    <text evidence="5">Modulates RecA activity.</text>
</comment>
<protein>
    <recommendedName>
        <fullName evidence="3 5">Regulatory protein RecX</fullName>
    </recommendedName>
</protein>
<dbReference type="RefSeq" id="WP_184360557.1">
    <property type="nucleotide sequence ID" value="NZ_BAAAKM010000013.1"/>
</dbReference>
<dbReference type="InterPro" id="IPR053926">
    <property type="entry name" value="RecX_HTH_1st"/>
</dbReference>
<feature type="domain" description="RecX first three-helical" evidence="8">
    <location>
        <begin position="52"/>
        <end position="89"/>
    </location>
</feature>
<keyword evidence="4 5" id="KW-0963">Cytoplasm</keyword>
<evidence type="ECO:0000256" key="1">
    <source>
        <dbReference type="ARBA" id="ARBA00004496"/>
    </source>
</evidence>
<dbReference type="PANTHER" id="PTHR33602:SF1">
    <property type="entry name" value="REGULATORY PROTEIN RECX FAMILY PROTEIN"/>
    <property type="match status" value="1"/>
</dbReference>
<dbReference type="GO" id="GO:0005737">
    <property type="term" value="C:cytoplasm"/>
    <property type="evidence" value="ECO:0007669"/>
    <property type="project" value="UniProtKB-SubCell"/>
</dbReference>
<keyword evidence="10" id="KW-1185">Reference proteome</keyword>
<evidence type="ECO:0000256" key="4">
    <source>
        <dbReference type="ARBA" id="ARBA00022490"/>
    </source>
</evidence>
<reference evidence="9 10" key="1">
    <citation type="submission" date="2020-08" db="EMBL/GenBank/DDBJ databases">
        <title>Sequencing the genomes of 1000 actinobacteria strains.</title>
        <authorList>
            <person name="Klenk H.-P."/>
        </authorList>
    </citation>
    <scope>NUCLEOTIDE SEQUENCE [LARGE SCALE GENOMIC DNA]</scope>
    <source>
        <strain evidence="9 10">DSM 44598</strain>
    </source>
</reference>
<dbReference type="AlphaFoldDB" id="A0A840W7E9"/>
<dbReference type="Pfam" id="PF02631">
    <property type="entry name" value="RecX_HTH2"/>
    <property type="match status" value="1"/>
</dbReference>
<name>A0A840W7E9_9ACTN</name>
<feature type="region of interest" description="Disordered" evidence="6">
    <location>
        <begin position="1"/>
        <end position="73"/>
    </location>
</feature>
<dbReference type="Proteomes" id="UP000579647">
    <property type="component" value="Unassembled WGS sequence"/>
</dbReference>
<dbReference type="InterPro" id="IPR036388">
    <property type="entry name" value="WH-like_DNA-bd_sf"/>
</dbReference>
<comment type="subcellular location">
    <subcellularLocation>
        <location evidence="1 5">Cytoplasm</location>
    </subcellularLocation>
</comment>